<dbReference type="Gene3D" id="3.60.15.10">
    <property type="entry name" value="Ribonuclease Z/Hydroxyacylglutathione hydrolase-like"/>
    <property type="match status" value="1"/>
</dbReference>
<dbReference type="InterPro" id="IPR050855">
    <property type="entry name" value="NDM-1-like"/>
</dbReference>
<dbReference type="RefSeq" id="WP_109810595.1">
    <property type="nucleotide sequence ID" value="NZ_QGKU01000016.1"/>
</dbReference>
<dbReference type="EMBL" id="QGKU01000016">
    <property type="protein sequence ID" value="PWR03824.1"/>
    <property type="molecule type" value="Genomic_DNA"/>
</dbReference>
<evidence type="ECO:0000313" key="4">
    <source>
        <dbReference type="Proteomes" id="UP000245680"/>
    </source>
</evidence>
<name>A0A2V2LK07_9RHOB</name>
<dbReference type="SMART" id="SM00849">
    <property type="entry name" value="Lactamase_B"/>
    <property type="match status" value="1"/>
</dbReference>
<dbReference type="Proteomes" id="UP000245680">
    <property type="component" value="Unassembled WGS sequence"/>
</dbReference>
<dbReference type="InterPro" id="IPR001279">
    <property type="entry name" value="Metallo-B-lactamas"/>
</dbReference>
<comment type="similarity">
    <text evidence="1">Belongs to the metallo-beta-lactamase superfamily. Class-B beta-lactamase family.</text>
</comment>
<proteinExistence type="inferred from homology"/>
<evidence type="ECO:0000259" key="2">
    <source>
        <dbReference type="SMART" id="SM00849"/>
    </source>
</evidence>
<keyword evidence="4" id="KW-1185">Reference proteome</keyword>
<dbReference type="PANTHER" id="PTHR42951:SF4">
    <property type="entry name" value="ACYL-COENZYME A THIOESTERASE MBLAC2"/>
    <property type="match status" value="1"/>
</dbReference>
<dbReference type="Pfam" id="PF00753">
    <property type="entry name" value="Lactamase_B"/>
    <property type="match status" value="1"/>
</dbReference>
<keyword evidence="3" id="KW-0378">Hydrolase</keyword>
<sequence>MFEAVLTLCLGAAGAADAPANGGPPPCRDLLLPGYEAPTEAGCTAALRAAPPDRAAMAGGTPDCRPVGDALAVEEIAEGVFVHAGLVAEPDRDNRGDVANLGFVIGARQVAVIDTGSAAWMGEALWRAIRQRTDKPVTHVILTHMHPDHVFGASVLEVAGAASVAHAGLTRALADRQGNYLESLARLIGPVALLGTEPPQVVLAVEDAAEIDLGGRRLHLRAWPLAHTGTDLTVFDSATGTLFAGDLLFDRHTPALDGSVRGWLAVLDRLQREAGGEILRVVPGHGATALPWPDGAAPLRRYLDTLARDTRSAIAAGLRLSDAVPRIAASEADRWELFDAYNPRNATVAFTELEWE</sequence>
<dbReference type="NCBIfam" id="TIGR04559">
    <property type="entry name" value="SoxH_rel_PQQ_2"/>
    <property type="match status" value="1"/>
</dbReference>
<dbReference type="SUPFAM" id="SSF56281">
    <property type="entry name" value="Metallo-hydrolase/oxidoreductase"/>
    <property type="match status" value="1"/>
</dbReference>
<evidence type="ECO:0000256" key="1">
    <source>
        <dbReference type="ARBA" id="ARBA00005250"/>
    </source>
</evidence>
<dbReference type="InterPro" id="IPR036866">
    <property type="entry name" value="RibonucZ/Hydroxyglut_hydro"/>
</dbReference>
<dbReference type="OrthoDB" id="420651at2"/>
<protein>
    <submittedName>
        <fullName evidence="3">Quinoprotein relay system zinc metallohydrolase 2</fullName>
    </submittedName>
</protein>
<comment type="caution">
    <text evidence="3">The sequence shown here is derived from an EMBL/GenBank/DDBJ whole genome shotgun (WGS) entry which is preliminary data.</text>
</comment>
<dbReference type="AlphaFoldDB" id="A0A2V2LK07"/>
<accession>A0A2V2LK07</accession>
<dbReference type="GO" id="GO:0017001">
    <property type="term" value="P:antibiotic catabolic process"/>
    <property type="evidence" value="ECO:0007669"/>
    <property type="project" value="UniProtKB-ARBA"/>
</dbReference>
<reference evidence="3 4" key="1">
    <citation type="submission" date="2018-05" db="EMBL/GenBank/DDBJ databases">
        <title>Rhodobacteraceae gen. nov., sp. nov. isolated from sea water.</title>
        <authorList>
            <person name="Ren Y."/>
        </authorList>
    </citation>
    <scope>NUCLEOTIDE SEQUENCE [LARGE SCALE GENOMIC DNA]</scope>
    <source>
        <strain evidence="3 4">TG-679</strain>
    </source>
</reference>
<dbReference type="CDD" id="cd16282">
    <property type="entry name" value="metallo-hydrolase-like_MBL-fold"/>
    <property type="match status" value="1"/>
</dbReference>
<dbReference type="InterPro" id="IPR030829">
    <property type="entry name" value="SoxH-rel_PQQ_2"/>
</dbReference>
<dbReference type="GO" id="GO:0016787">
    <property type="term" value="F:hydrolase activity"/>
    <property type="evidence" value="ECO:0007669"/>
    <property type="project" value="UniProtKB-KW"/>
</dbReference>
<evidence type="ECO:0000313" key="3">
    <source>
        <dbReference type="EMBL" id="PWR03824.1"/>
    </source>
</evidence>
<organism evidence="3 4">
    <name type="scientific">Meridianimarinicoccus roseus</name>
    <dbReference type="NCBI Taxonomy" id="2072018"/>
    <lineage>
        <taxon>Bacteria</taxon>
        <taxon>Pseudomonadati</taxon>
        <taxon>Pseudomonadota</taxon>
        <taxon>Alphaproteobacteria</taxon>
        <taxon>Rhodobacterales</taxon>
        <taxon>Paracoccaceae</taxon>
        <taxon>Meridianimarinicoccus</taxon>
    </lineage>
</organism>
<dbReference type="PANTHER" id="PTHR42951">
    <property type="entry name" value="METALLO-BETA-LACTAMASE DOMAIN-CONTAINING"/>
    <property type="match status" value="1"/>
</dbReference>
<feature type="domain" description="Metallo-beta-lactamase" evidence="2">
    <location>
        <begin position="98"/>
        <end position="285"/>
    </location>
</feature>
<gene>
    <name evidence="3" type="ORF">DKT77_04770</name>
</gene>